<comment type="caution">
    <text evidence="2">The sequence shown here is derived from an EMBL/GenBank/DDBJ whole genome shotgun (WGS) entry which is preliminary data.</text>
</comment>
<evidence type="ECO:0000313" key="2">
    <source>
        <dbReference type="EMBL" id="MFB6398217.1"/>
    </source>
</evidence>
<gene>
    <name evidence="2" type="ORF">AAFH96_34860</name>
</gene>
<keyword evidence="3" id="KW-1185">Reference proteome</keyword>
<keyword evidence="1" id="KW-0812">Transmembrane</keyword>
<sequence>MTDVAADPELTASDLRRMIETARWHILRYDALRASIANRASLLISGNALLIGGVAILFPNTVGQDVAGGRLTLVALAIGAFWVLGCSVFSVIYATKALLAGKSWRELYGQEPPVSLFYQHSDTMRVAPDFASFDTAFVEQTLGRERESATVNLWVVLQAHNYRYQFLRRATRRLQLGLVVFAGSVVVAVALSLIKLWS</sequence>
<proteinExistence type="predicted"/>
<name>A0ABV5D1T7_9ACTN</name>
<evidence type="ECO:0008006" key="4">
    <source>
        <dbReference type="Google" id="ProtNLM"/>
    </source>
</evidence>
<organism evidence="2 3">
    <name type="scientific">Polymorphospora lycopeni</name>
    <dbReference type="NCBI Taxonomy" id="3140240"/>
    <lineage>
        <taxon>Bacteria</taxon>
        <taxon>Bacillati</taxon>
        <taxon>Actinomycetota</taxon>
        <taxon>Actinomycetes</taxon>
        <taxon>Micromonosporales</taxon>
        <taxon>Micromonosporaceae</taxon>
        <taxon>Polymorphospora</taxon>
    </lineage>
</organism>
<evidence type="ECO:0000256" key="1">
    <source>
        <dbReference type="SAM" id="Phobius"/>
    </source>
</evidence>
<feature type="transmembrane region" description="Helical" evidence="1">
    <location>
        <begin position="40"/>
        <end position="59"/>
    </location>
</feature>
<protein>
    <recommendedName>
        <fullName evidence="4">SLATT domain-containing protein</fullName>
    </recommendedName>
</protein>
<dbReference type="EMBL" id="JBCGDC010000214">
    <property type="protein sequence ID" value="MFB6398217.1"/>
    <property type="molecule type" value="Genomic_DNA"/>
</dbReference>
<feature type="transmembrane region" description="Helical" evidence="1">
    <location>
        <begin position="71"/>
        <end position="95"/>
    </location>
</feature>
<evidence type="ECO:0000313" key="3">
    <source>
        <dbReference type="Proteomes" id="UP001582793"/>
    </source>
</evidence>
<keyword evidence="1" id="KW-1133">Transmembrane helix</keyword>
<reference evidence="2 3" key="1">
    <citation type="submission" date="2024-04" db="EMBL/GenBank/DDBJ databases">
        <title>Polymorphospora sp. isolated from Baiyangdian Lake in Xiong'an New Area.</title>
        <authorList>
            <person name="Zhang X."/>
            <person name="Liu J."/>
        </authorList>
    </citation>
    <scope>NUCLEOTIDE SEQUENCE [LARGE SCALE GENOMIC DNA]</scope>
    <source>
        <strain evidence="2 3">2-325</strain>
    </source>
</reference>
<keyword evidence="1" id="KW-0472">Membrane</keyword>
<dbReference type="Proteomes" id="UP001582793">
    <property type="component" value="Unassembled WGS sequence"/>
</dbReference>
<dbReference type="RefSeq" id="WP_375737054.1">
    <property type="nucleotide sequence ID" value="NZ_JBCGDC010000214.1"/>
</dbReference>
<feature type="transmembrane region" description="Helical" evidence="1">
    <location>
        <begin position="176"/>
        <end position="197"/>
    </location>
</feature>
<accession>A0ABV5D1T7</accession>